<keyword evidence="1" id="KW-1133">Transmembrane helix</keyword>
<sequence>MLFTRAKNIDYNSLHISTANGSNIERVTEYKYLGIWFDEKLTFKYHIDNLVSKLWQKLGFFYRNRTSFPMISRKRIVEAVFLSVLDYGDVLYRIAAPSTLKPLDSVYHSASDLLLVLAMVLTIVSCMIRWVGPLWQRGVININI</sequence>
<reference evidence="2" key="2">
    <citation type="journal article" date="2015" name="Fish Shellfish Immunol.">
        <title>Early steps in the European eel (Anguilla anguilla)-Vibrio vulnificus interaction in the gills: Role of the RtxA13 toxin.</title>
        <authorList>
            <person name="Callol A."/>
            <person name="Pajuelo D."/>
            <person name="Ebbesson L."/>
            <person name="Teles M."/>
            <person name="MacKenzie S."/>
            <person name="Amaro C."/>
        </authorList>
    </citation>
    <scope>NUCLEOTIDE SEQUENCE</scope>
</reference>
<evidence type="ECO:0000256" key="1">
    <source>
        <dbReference type="SAM" id="Phobius"/>
    </source>
</evidence>
<reference evidence="2" key="1">
    <citation type="submission" date="2014-11" db="EMBL/GenBank/DDBJ databases">
        <authorList>
            <person name="Amaro Gonzalez C."/>
        </authorList>
    </citation>
    <scope>NUCLEOTIDE SEQUENCE</scope>
</reference>
<proteinExistence type="predicted"/>
<dbReference type="EMBL" id="GBXM01006531">
    <property type="protein sequence ID" value="JAI02047.1"/>
    <property type="molecule type" value="Transcribed_RNA"/>
</dbReference>
<keyword evidence="1" id="KW-0472">Membrane</keyword>
<keyword evidence="1" id="KW-0812">Transmembrane</keyword>
<organism evidence="2">
    <name type="scientific">Anguilla anguilla</name>
    <name type="common">European freshwater eel</name>
    <name type="synonym">Muraena anguilla</name>
    <dbReference type="NCBI Taxonomy" id="7936"/>
    <lineage>
        <taxon>Eukaryota</taxon>
        <taxon>Metazoa</taxon>
        <taxon>Chordata</taxon>
        <taxon>Craniata</taxon>
        <taxon>Vertebrata</taxon>
        <taxon>Euteleostomi</taxon>
        <taxon>Actinopterygii</taxon>
        <taxon>Neopterygii</taxon>
        <taxon>Teleostei</taxon>
        <taxon>Anguilliformes</taxon>
        <taxon>Anguillidae</taxon>
        <taxon>Anguilla</taxon>
    </lineage>
</organism>
<feature type="transmembrane region" description="Helical" evidence="1">
    <location>
        <begin position="76"/>
        <end position="94"/>
    </location>
</feature>
<evidence type="ECO:0000313" key="2">
    <source>
        <dbReference type="EMBL" id="JAI02047.1"/>
    </source>
</evidence>
<feature type="transmembrane region" description="Helical" evidence="1">
    <location>
        <begin position="114"/>
        <end position="132"/>
    </location>
</feature>
<accession>A0A0E9XHX0</accession>
<protein>
    <submittedName>
        <fullName evidence="2">Uncharacterized protein</fullName>
    </submittedName>
</protein>
<dbReference type="AlphaFoldDB" id="A0A0E9XHX0"/>
<name>A0A0E9XHX0_ANGAN</name>